<dbReference type="Proteomes" id="UP000693970">
    <property type="component" value="Unassembled WGS sequence"/>
</dbReference>
<evidence type="ECO:0000313" key="2">
    <source>
        <dbReference type="Proteomes" id="UP000693970"/>
    </source>
</evidence>
<comment type="caution">
    <text evidence="1">The sequence shown here is derived from an EMBL/GenBank/DDBJ whole genome shotgun (WGS) entry which is preliminary data.</text>
</comment>
<protein>
    <submittedName>
        <fullName evidence="1">Uncharacterized protein</fullName>
    </submittedName>
</protein>
<dbReference type="OrthoDB" id="48742at2759"/>
<accession>A0A9K3KVB4</accession>
<proteinExistence type="predicted"/>
<evidence type="ECO:0000313" key="1">
    <source>
        <dbReference type="EMBL" id="KAG7350166.1"/>
    </source>
</evidence>
<keyword evidence="2" id="KW-1185">Reference proteome</keyword>
<dbReference type="EMBL" id="JAGRRH010000018">
    <property type="protein sequence ID" value="KAG7350166.1"/>
    <property type="molecule type" value="Genomic_DNA"/>
</dbReference>
<dbReference type="AlphaFoldDB" id="A0A9K3KVB4"/>
<sequence>MARWKPDGNSATPRGLFQRARKRWTSAGATADAIAMSVALNPLSRSEQKVYKRIVADFPNGKACALSTIFLNRHNEAMDNPDGVAIRTQEWNTFNRMLEAVVVDGFLDRCRRSTV</sequence>
<gene>
    <name evidence="1" type="ORF">IV203_009526</name>
</gene>
<reference evidence="1" key="2">
    <citation type="submission" date="2021-04" db="EMBL/GenBank/DDBJ databases">
        <authorList>
            <person name="Podell S."/>
        </authorList>
    </citation>
    <scope>NUCLEOTIDE SEQUENCE</scope>
    <source>
        <strain evidence="1">Hildebrandi</strain>
    </source>
</reference>
<name>A0A9K3KVB4_9STRA</name>
<organism evidence="1 2">
    <name type="scientific">Nitzschia inconspicua</name>
    <dbReference type="NCBI Taxonomy" id="303405"/>
    <lineage>
        <taxon>Eukaryota</taxon>
        <taxon>Sar</taxon>
        <taxon>Stramenopiles</taxon>
        <taxon>Ochrophyta</taxon>
        <taxon>Bacillariophyta</taxon>
        <taxon>Bacillariophyceae</taxon>
        <taxon>Bacillariophycidae</taxon>
        <taxon>Bacillariales</taxon>
        <taxon>Bacillariaceae</taxon>
        <taxon>Nitzschia</taxon>
    </lineage>
</organism>
<reference evidence="1" key="1">
    <citation type="journal article" date="2021" name="Sci. Rep.">
        <title>Diploid genomic architecture of Nitzschia inconspicua, an elite biomass production diatom.</title>
        <authorList>
            <person name="Oliver A."/>
            <person name="Podell S."/>
            <person name="Pinowska A."/>
            <person name="Traller J.C."/>
            <person name="Smith S.R."/>
            <person name="McClure R."/>
            <person name="Beliaev A."/>
            <person name="Bohutskyi P."/>
            <person name="Hill E.A."/>
            <person name="Rabines A."/>
            <person name="Zheng H."/>
            <person name="Allen L.Z."/>
            <person name="Kuo A."/>
            <person name="Grigoriev I.V."/>
            <person name="Allen A.E."/>
            <person name="Hazlebeck D."/>
            <person name="Allen E.E."/>
        </authorList>
    </citation>
    <scope>NUCLEOTIDE SEQUENCE</scope>
    <source>
        <strain evidence="1">Hildebrandi</strain>
    </source>
</reference>